<organism evidence="20 21">
    <name type="scientific">Lolium multiflorum</name>
    <name type="common">Italian ryegrass</name>
    <name type="synonym">Lolium perenne subsp. multiflorum</name>
    <dbReference type="NCBI Taxonomy" id="4521"/>
    <lineage>
        <taxon>Eukaryota</taxon>
        <taxon>Viridiplantae</taxon>
        <taxon>Streptophyta</taxon>
        <taxon>Embryophyta</taxon>
        <taxon>Tracheophyta</taxon>
        <taxon>Spermatophyta</taxon>
        <taxon>Magnoliopsida</taxon>
        <taxon>Liliopsida</taxon>
        <taxon>Poales</taxon>
        <taxon>Poaceae</taxon>
        <taxon>BOP clade</taxon>
        <taxon>Pooideae</taxon>
        <taxon>Poodae</taxon>
        <taxon>Poeae</taxon>
        <taxon>Poeae Chloroplast Group 2 (Poeae type)</taxon>
        <taxon>Loliodinae</taxon>
        <taxon>Loliinae</taxon>
        <taxon>Lolium</taxon>
    </lineage>
</organism>
<dbReference type="InterPro" id="IPR001584">
    <property type="entry name" value="Integrase_cat-core"/>
</dbReference>
<dbReference type="Pfam" id="PF24626">
    <property type="entry name" value="SH3_Tf2-1"/>
    <property type="match status" value="1"/>
</dbReference>
<dbReference type="InterPro" id="IPR012337">
    <property type="entry name" value="RNaseH-like_sf"/>
</dbReference>
<keyword evidence="1" id="KW-0645">Protease</keyword>
<dbReference type="GO" id="GO:0015074">
    <property type="term" value="P:DNA integration"/>
    <property type="evidence" value="ECO:0007669"/>
    <property type="project" value="UniProtKB-KW"/>
</dbReference>
<feature type="region of interest" description="Disordered" evidence="16">
    <location>
        <begin position="263"/>
        <end position="311"/>
    </location>
</feature>
<dbReference type="InterPro" id="IPR050951">
    <property type="entry name" value="Retrovirus_Pol_polyprotein"/>
</dbReference>
<dbReference type="PANTHER" id="PTHR37984:SF5">
    <property type="entry name" value="PROTEIN NYNRIN-LIKE"/>
    <property type="match status" value="1"/>
</dbReference>
<keyword evidence="15" id="KW-0511">Multifunctional enzyme</keyword>
<comment type="caution">
    <text evidence="20">The sequence shown here is derived from an EMBL/GenBank/DDBJ whole genome shotgun (WGS) entry which is preliminary data.</text>
</comment>
<keyword evidence="11" id="KW-0695">RNA-directed DNA polymerase</keyword>
<evidence type="ECO:0000256" key="1">
    <source>
        <dbReference type="ARBA" id="ARBA00022670"/>
    </source>
</evidence>
<gene>
    <name evidence="20" type="ORF">QYE76_001293</name>
</gene>
<keyword evidence="4" id="KW-0540">Nuclease</keyword>
<dbReference type="CDD" id="cd01647">
    <property type="entry name" value="RT_LTR"/>
    <property type="match status" value="1"/>
</dbReference>
<dbReference type="FunFam" id="3.30.420.10:FF:000032">
    <property type="entry name" value="Retrovirus-related Pol polyprotein from transposon 297-like Protein"/>
    <property type="match status" value="1"/>
</dbReference>
<evidence type="ECO:0000256" key="10">
    <source>
        <dbReference type="ARBA" id="ARBA00022908"/>
    </source>
</evidence>
<keyword evidence="6" id="KW-0064">Aspartyl protease</keyword>
<evidence type="ECO:0000259" key="17">
    <source>
        <dbReference type="PROSITE" id="PS50013"/>
    </source>
</evidence>
<evidence type="ECO:0000256" key="3">
    <source>
        <dbReference type="ARBA" id="ARBA00022695"/>
    </source>
</evidence>
<dbReference type="PROSITE" id="PS50994">
    <property type="entry name" value="INTEGRASE"/>
    <property type="match status" value="1"/>
</dbReference>
<dbReference type="Pfam" id="PF13650">
    <property type="entry name" value="Asp_protease_2"/>
    <property type="match status" value="1"/>
</dbReference>
<dbReference type="EMBL" id="JAUUTY010000005">
    <property type="protein sequence ID" value="KAK1626978.1"/>
    <property type="molecule type" value="Genomic_DNA"/>
</dbReference>
<dbReference type="Pfam" id="PF17921">
    <property type="entry name" value="Integrase_H2C2"/>
    <property type="match status" value="1"/>
</dbReference>
<dbReference type="FunFam" id="3.30.70.270:FF:000020">
    <property type="entry name" value="Transposon Tf2-6 polyprotein-like Protein"/>
    <property type="match status" value="1"/>
</dbReference>
<feature type="region of interest" description="Disordered" evidence="16">
    <location>
        <begin position="89"/>
        <end position="109"/>
    </location>
</feature>
<dbReference type="SUPFAM" id="SSF53098">
    <property type="entry name" value="Ribonuclease H-like"/>
    <property type="match status" value="1"/>
</dbReference>
<dbReference type="InterPro" id="IPR043502">
    <property type="entry name" value="DNA/RNA_pol_sf"/>
</dbReference>
<dbReference type="Pfam" id="PF03732">
    <property type="entry name" value="Retrotrans_gag"/>
    <property type="match status" value="1"/>
</dbReference>
<feature type="domain" description="Reverse transcriptase" evidence="18">
    <location>
        <begin position="620"/>
        <end position="799"/>
    </location>
</feature>
<dbReference type="CDD" id="cd00303">
    <property type="entry name" value="retropepsin_like"/>
    <property type="match status" value="1"/>
</dbReference>
<dbReference type="InterPro" id="IPR041588">
    <property type="entry name" value="Integrase_H2C2"/>
</dbReference>
<dbReference type="GO" id="GO:0003677">
    <property type="term" value="F:DNA binding"/>
    <property type="evidence" value="ECO:0007669"/>
    <property type="project" value="UniProtKB-KW"/>
</dbReference>
<accession>A0AAD8RL08</accession>
<keyword evidence="21" id="KW-1185">Reference proteome</keyword>
<keyword evidence="14" id="KW-0233">DNA recombination</keyword>
<feature type="region of interest" description="Disordered" evidence="16">
    <location>
        <begin position="1502"/>
        <end position="1538"/>
    </location>
</feature>
<evidence type="ECO:0000256" key="13">
    <source>
        <dbReference type="ARBA" id="ARBA00023125"/>
    </source>
</evidence>
<evidence type="ECO:0000256" key="11">
    <source>
        <dbReference type="ARBA" id="ARBA00022918"/>
    </source>
</evidence>
<dbReference type="InterPro" id="IPR005162">
    <property type="entry name" value="Retrotrans_gag_dom"/>
</dbReference>
<feature type="compositionally biased region" description="Low complexity" evidence="16">
    <location>
        <begin position="1521"/>
        <end position="1532"/>
    </location>
</feature>
<keyword evidence="13" id="KW-0238">DNA-binding</keyword>
<dbReference type="Gene3D" id="2.40.70.10">
    <property type="entry name" value="Acid Proteases"/>
    <property type="match status" value="1"/>
</dbReference>
<reference evidence="20" key="1">
    <citation type="submission" date="2023-07" db="EMBL/GenBank/DDBJ databases">
        <title>A chromosome-level genome assembly of Lolium multiflorum.</title>
        <authorList>
            <person name="Chen Y."/>
            <person name="Copetti D."/>
            <person name="Kolliker R."/>
            <person name="Studer B."/>
        </authorList>
    </citation>
    <scope>NUCLEOTIDE SEQUENCE</scope>
    <source>
        <strain evidence="20">02402/16</strain>
        <tissue evidence="20">Leaf</tissue>
    </source>
</reference>
<keyword evidence="12" id="KW-0239">DNA-directed DNA polymerase</keyword>
<keyword evidence="7" id="KW-0255">Endonuclease</keyword>
<dbReference type="SUPFAM" id="SSF50630">
    <property type="entry name" value="Acid proteases"/>
    <property type="match status" value="1"/>
</dbReference>
<evidence type="ECO:0000256" key="15">
    <source>
        <dbReference type="ARBA" id="ARBA00023268"/>
    </source>
</evidence>
<dbReference type="Gene3D" id="3.10.20.370">
    <property type="match status" value="1"/>
</dbReference>
<evidence type="ECO:0000256" key="12">
    <source>
        <dbReference type="ARBA" id="ARBA00022932"/>
    </source>
</evidence>
<dbReference type="InterPro" id="IPR043128">
    <property type="entry name" value="Rev_trsase/Diguanyl_cyclase"/>
</dbReference>
<dbReference type="GO" id="GO:0004519">
    <property type="term" value="F:endonuclease activity"/>
    <property type="evidence" value="ECO:0007669"/>
    <property type="project" value="UniProtKB-KW"/>
</dbReference>
<dbReference type="InterPro" id="IPR041577">
    <property type="entry name" value="RT_RNaseH_2"/>
</dbReference>
<evidence type="ECO:0000256" key="9">
    <source>
        <dbReference type="ARBA" id="ARBA00022842"/>
    </source>
</evidence>
<sequence length="1538" mass="172850">MEEMQKSMEVLLARVGTVADEVQSFRKQMEDYGADLDGIKRKLADPARQPMMPRLEMRPNEIPILDLPESSAAAAGVAMPHKESGMAKSAASAVFHTAPNSPTDHEEVRVRAPRHDFPRFRGETPLLWIDQCLTYFEMFKIPASQWVSMSSLYLEGNAALWYQSHKRRHGAVGWVVFTAALLEEFGQDEYDGQMTKLMQMRQTGTVSEYRQAFEDCMYHLLAVDESLSTRWFVSQFVFGLRDDIRAAVRLQAPTSIARASSLARIQEEEAEHHRPRVKPVAPTKHPPHNVAVTSTAAAPRGEWPRKHGNDDFNRERQLRDFRRANNQCFKCGDKYSKEHQCKRSGQLLTIEIGEFGEVLSDEAVLALELLQETPVAEGLCHISLAALAGTDNINSIRITATVGDKTMLLLVDSGSSTTFVNKKFAENAGCKISPAPPVSVKVANGQLLSSDSKVQNLQWCYDGHMFSDTMRILDIGAYDAILGKDWLDKCGSMLCHWSQNILQFVHNGEQVTLRGLSPPPQMELTEISVTDLQDMVNANEIWAMALLDQTTASTTVLAPDLQEVLAAYEDVFADPATLPPRRTLDHAISLDNTAQPVNARPYRYSPLQKDEIEKQVAEMIKAGLVTPSMSPFASPVLLVKKKDGSWRFCVDYRKLNAMTIKNKFPLPIVDELLDELAGTKFFSKLDLRAGYHQIRMRPEDEAKTAFKTHHGHFQFRVMPFGLSNAPATFQCVMNALFAPFLRKFVIVFLDDILVYSSSWSEHLQHLRQVLEKLREAQFFAKLSKCDFGQTSIHYLGHIISDTGVATDPDKTEVMRKWPVPTTATELRGFLGLTGYYRKFVKNYGLISKPLTQLLTKKGFVWSDAAQSAFLELKKAMTCTPVLRLPDFNLPFVIETDACDTGVGAVLMQDNHPIAYMSKALGVQNRKLSVYEKEFMAVMMAVEKWRQYLQRGPFLILTDHKSLCTLSDQQLTTDLQRKAMAKLVGLQFQFKYKKGVDNNAADSLSRVGHLLEISACRPEWLKEVTNSYTTDPDMVSLLQQLAVHSPDDKGHVLAHGIIKYKGRMMIGDNLALQTKLIAQLHETPVGGHSGIQATYQRMKKLFYWPGMKLAVELFVRQCQVCQQAKHSNTKPAGLLQPLPPPLGPWEDVTMDFIEGLPLSDNTDVILVVVDRLTKYAHFLPLKHPYTAQSVGKAYMDNIVKLHGVPLSITSDRDKVFTSVFWKELMKAVGTKLNYSTAYHPQTDGQSERVNQCLEQYLRCTVHDRPKQWRKCLPMAEFWYNSSYHTAIGTSPFKALYKVEPNFGAFPNVTVAEDTAAAETVDDYQTHIAGLRDRLLAAQRRMKKYADANRTERQFAVGEQVLLKLQPYAQQSVVNRPYPKLSYKYFGPYIVLEKIGAVAYKLELPPNAKVHPVFHVSQLKPFTPRYTPVFGEFPTVPDLATATSFPECILDRRMVHAGNAAAVQVLIKWHGLDAEQATWEDYYTLKTRFPEASIWKEELIQEGASVTPPTLSTDIESPGPTDQAQASVGGAQASMRGTSG</sequence>
<dbReference type="InterPro" id="IPR016197">
    <property type="entry name" value="Chromo-like_dom_sf"/>
</dbReference>
<dbReference type="Pfam" id="PF00385">
    <property type="entry name" value="Chromo"/>
    <property type="match status" value="1"/>
</dbReference>
<dbReference type="Pfam" id="PF17919">
    <property type="entry name" value="RT_RNaseH_2"/>
    <property type="match status" value="1"/>
</dbReference>
<dbReference type="GO" id="GO:0003964">
    <property type="term" value="F:RNA-directed DNA polymerase activity"/>
    <property type="evidence" value="ECO:0007669"/>
    <property type="project" value="UniProtKB-KW"/>
</dbReference>
<dbReference type="Gene3D" id="3.30.420.10">
    <property type="entry name" value="Ribonuclease H-like superfamily/Ribonuclease H"/>
    <property type="match status" value="1"/>
</dbReference>
<keyword evidence="8" id="KW-0378">Hydrolase</keyword>
<evidence type="ECO:0000259" key="19">
    <source>
        <dbReference type="PROSITE" id="PS50994"/>
    </source>
</evidence>
<dbReference type="SUPFAM" id="SSF54160">
    <property type="entry name" value="Chromo domain-like"/>
    <property type="match status" value="1"/>
</dbReference>
<dbReference type="PROSITE" id="PS50878">
    <property type="entry name" value="RT_POL"/>
    <property type="match status" value="1"/>
</dbReference>
<keyword evidence="5" id="KW-0479">Metal-binding</keyword>
<dbReference type="Gene3D" id="3.10.10.10">
    <property type="entry name" value="HIV Type 1 Reverse Transcriptase, subunit A, domain 1"/>
    <property type="match status" value="1"/>
</dbReference>
<dbReference type="InterPro" id="IPR000953">
    <property type="entry name" value="Chromo/chromo_shadow_dom"/>
</dbReference>
<feature type="domain" description="Chromo" evidence="17">
    <location>
        <begin position="1442"/>
        <end position="1489"/>
    </location>
</feature>
<keyword evidence="2" id="KW-0808">Transferase</keyword>
<feature type="domain" description="Integrase catalytic" evidence="19">
    <location>
        <begin position="1139"/>
        <end position="1298"/>
    </location>
</feature>
<evidence type="ECO:0000256" key="16">
    <source>
        <dbReference type="SAM" id="MobiDB-lite"/>
    </source>
</evidence>
<dbReference type="PANTHER" id="PTHR37984">
    <property type="entry name" value="PROTEIN CBG26694"/>
    <property type="match status" value="1"/>
</dbReference>
<evidence type="ECO:0000256" key="8">
    <source>
        <dbReference type="ARBA" id="ARBA00022801"/>
    </source>
</evidence>
<keyword evidence="9" id="KW-0460">Magnesium</keyword>
<evidence type="ECO:0000256" key="5">
    <source>
        <dbReference type="ARBA" id="ARBA00022723"/>
    </source>
</evidence>
<dbReference type="Pfam" id="PF00078">
    <property type="entry name" value="RVT_1"/>
    <property type="match status" value="1"/>
</dbReference>
<feature type="compositionally biased region" description="Basic and acidic residues" evidence="16">
    <location>
        <begin position="302"/>
        <end position="311"/>
    </location>
</feature>
<protein>
    <submittedName>
        <fullName evidence="20">Uncharacterized protein</fullName>
    </submittedName>
</protein>
<dbReference type="InterPro" id="IPR036397">
    <property type="entry name" value="RNaseH_sf"/>
</dbReference>
<dbReference type="InterPro" id="IPR000477">
    <property type="entry name" value="RT_dom"/>
</dbReference>
<dbReference type="SUPFAM" id="SSF56672">
    <property type="entry name" value="DNA/RNA polymerases"/>
    <property type="match status" value="1"/>
</dbReference>
<evidence type="ECO:0000256" key="4">
    <source>
        <dbReference type="ARBA" id="ARBA00022722"/>
    </source>
</evidence>
<dbReference type="Proteomes" id="UP001231189">
    <property type="component" value="Unassembled WGS sequence"/>
</dbReference>
<dbReference type="GO" id="GO:0046872">
    <property type="term" value="F:metal ion binding"/>
    <property type="evidence" value="ECO:0007669"/>
    <property type="project" value="UniProtKB-KW"/>
</dbReference>
<evidence type="ECO:0000313" key="20">
    <source>
        <dbReference type="EMBL" id="KAK1626978.1"/>
    </source>
</evidence>
<dbReference type="FunFam" id="3.10.10.10:FF:000007">
    <property type="entry name" value="Retrovirus-related Pol polyprotein from transposon 17.6-like Protein"/>
    <property type="match status" value="1"/>
</dbReference>
<dbReference type="GO" id="GO:0006508">
    <property type="term" value="P:proteolysis"/>
    <property type="evidence" value="ECO:0007669"/>
    <property type="project" value="UniProtKB-KW"/>
</dbReference>
<dbReference type="InterPro" id="IPR056924">
    <property type="entry name" value="SH3_Tf2-1"/>
</dbReference>
<keyword evidence="3" id="KW-0548">Nucleotidyltransferase</keyword>
<evidence type="ECO:0000256" key="6">
    <source>
        <dbReference type="ARBA" id="ARBA00022750"/>
    </source>
</evidence>
<evidence type="ECO:0000256" key="2">
    <source>
        <dbReference type="ARBA" id="ARBA00022679"/>
    </source>
</evidence>
<evidence type="ECO:0000256" key="14">
    <source>
        <dbReference type="ARBA" id="ARBA00023172"/>
    </source>
</evidence>
<evidence type="ECO:0000313" key="21">
    <source>
        <dbReference type="Proteomes" id="UP001231189"/>
    </source>
</evidence>
<evidence type="ECO:0000259" key="18">
    <source>
        <dbReference type="PROSITE" id="PS50878"/>
    </source>
</evidence>
<dbReference type="Gene3D" id="3.30.70.270">
    <property type="match status" value="2"/>
</dbReference>
<name>A0AAD8RL08_LOLMU</name>
<dbReference type="Gene3D" id="2.40.50.40">
    <property type="match status" value="1"/>
</dbReference>
<evidence type="ECO:0000256" key="7">
    <source>
        <dbReference type="ARBA" id="ARBA00022759"/>
    </source>
</evidence>
<dbReference type="Gene3D" id="1.10.340.70">
    <property type="match status" value="1"/>
</dbReference>
<dbReference type="GO" id="GO:0003887">
    <property type="term" value="F:DNA-directed DNA polymerase activity"/>
    <property type="evidence" value="ECO:0007669"/>
    <property type="project" value="UniProtKB-KW"/>
</dbReference>
<keyword evidence="10" id="KW-0229">DNA integration</keyword>
<dbReference type="InterPro" id="IPR021109">
    <property type="entry name" value="Peptidase_aspartic_dom_sf"/>
</dbReference>
<dbReference type="PROSITE" id="PS50013">
    <property type="entry name" value="CHROMO_2"/>
    <property type="match status" value="1"/>
</dbReference>
<dbReference type="CDD" id="cd09274">
    <property type="entry name" value="RNase_HI_RT_Ty3"/>
    <property type="match status" value="1"/>
</dbReference>
<dbReference type="InterPro" id="IPR023780">
    <property type="entry name" value="Chromo_domain"/>
</dbReference>
<dbReference type="GO" id="GO:0006310">
    <property type="term" value="P:DNA recombination"/>
    <property type="evidence" value="ECO:0007669"/>
    <property type="project" value="UniProtKB-KW"/>
</dbReference>
<dbReference type="GO" id="GO:0004190">
    <property type="term" value="F:aspartic-type endopeptidase activity"/>
    <property type="evidence" value="ECO:0007669"/>
    <property type="project" value="UniProtKB-KW"/>
</dbReference>
<proteinExistence type="predicted"/>